<sequence length="99" mass="11541">MKYQLHVKFTAEISIEQVHVICQNYHCKCVEHTLKTNRYKIISDDCIGLLQIGILRHISILDFVIKSAEELLKKNKKINFRPSENGKANLRPARRIPLN</sequence>
<organism evidence="1 2">
    <name type="scientific">Pedobacter cryoconitis</name>
    <dbReference type="NCBI Taxonomy" id="188932"/>
    <lineage>
        <taxon>Bacteria</taxon>
        <taxon>Pseudomonadati</taxon>
        <taxon>Bacteroidota</taxon>
        <taxon>Sphingobacteriia</taxon>
        <taxon>Sphingobacteriales</taxon>
        <taxon>Sphingobacteriaceae</taxon>
        <taxon>Pedobacter</taxon>
    </lineage>
</organism>
<comment type="caution">
    <text evidence="1">The sequence shown here is derived from an EMBL/GenBank/DDBJ whole genome shotgun (WGS) entry which is preliminary data.</text>
</comment>
<proteinExistence type="predicted"/>
<protein>
    <submittedName>
        <fullName evidence="1">Uncharacterized protein</fullName>
    </submittedName>
</protein>
<evidence type="ECO:0000313" key="2">
    <source>
        <dbReference type="Proteomes" id="UP000249754"/>
    </source>
</evidence>
<name>A0A327SIT4_9SPHI</name>
<dbReference type="EMBL" id="QLLR01000016">
    <property type="protein sequence ID" value="RAJ28899.1"/>
    <property type="molecule type" value="Genomic_DNA"/>
</dbReference>
<dbReference type="AlphaFoldDB" id="A0A327SIT4"/>
<dbReference type="Proteomes" id="UP000249754">
    <property type="component" value="Unassembled WGS sequence"/>
</dbReference>
<accession>A0A327SIT4</accession>
<reference evidence="1 2" key="1">
    <citation type="submission" date="2018-06" db="EMBL/GenBank/DDBJ databases">
        <title>Genomic Encyclopedia of Archaeal and Bacterial Type Strains, Phase II (KMG-II): from individual species to whole genera.</title>
        <authorList>
            <person name="Goeker M."/>
        </authorList>
    </citation>
    <scope>NUCLEOTIDE SEQUENCE [LARGE SCALE GENOMIC DNA]</scope>
    <source>
        <strain evidence="1 2">DSM 14825</strain>
    </source>
</reference>
<dbReference type="RefSeq" id="WP_111634607.1">
    <property type="nucleotide sequence ID" value="NZ_QLLR01000016.1"/>
</dbReference>
<evidence type="ECO:0000313" key="1">
    <source>
        <dbReference type="EMBL" id="RAJ28899.1"/>
    </source>
</evidence>
<gene>
    <name evidence="1" type="ORF">LY11_03173</name>
</gene>